<evidence type="ECO:0000313" key="3">
    <source>
        <dbReference type="Proteomes" id="UP000011083"/>
    </source>
</evidence>
<dbReference type="EMBL" id="KB007960">
    <property type="protein sequence ID" value="ELR18292.1"/>
    <property type="molecule type" value="Genomic_DNA"/>
</dbReference>
<dbReference type="KEGG" id="acan:ACA1_371070"/>
<name>L8GZA8_ACACF</name>
<protein>
    <recommendedName>
        <fullName evidence="1">DUF7869 domain-containing protein</fullName>
    </recommendedName>
</protein>
<dbReference type="AlphaFoldDB" id="L8GZA8"/>
<dbReference type="Proteomes" id="UP000011083">
    <property type="component" value="Unassembled WGS sequence"/>
</dbReference>
<dbReference type="PANTHER" id="PTHR33153:SF3">
    <property type="entry name" value="TRAFFICKING PROTEIN PARTICLE COMPLEX SUBUNIT 11 DOMAIN-CONTAINING PROTEIN"/>
    <property type="match status" value="1"/>
</dbReference>
<reference evidence="2 3" key="1">
    <citation type="journal article" date="2013" name="Genome Biol.">
        <title>Genome of Acanthamoeba castellanii highlights extensive lateral gene transfer and early evolution of tyrosine kinase signaling.</title>
        <authorList>
            <person name="Clarke M."/>
            <person name="Lohan A.J."/>
            <person name="Liu B."/>
            <person name="Lagkouvardos I."/>
            <person name="Roy S."/>
            <person name="Zafar N."/>
            <person name="Bertelli C."/>
            <person name="Schilde C."/>
            <person name="Kianianmomeni A."/>
            <person name="Burglin T.R."/>
            <person name="Frech C."/>
            <person name="Turcotte B."/>
            <person name="Kopec K.O."/>
            <person name="Synnott J.M."/>
            <person name="Choo C."/>
            <person name="Paponov I."/>
            <person name="Finkler A."/>
            <person name="Soon Heng Tan C."/>
            <person name="Hutchins A.P."/>
            <person name="Weinmeier T."/>
            <person name="Rattei T."/>
            <person name="Chu J.S."/>
            <person name="Gimenez G."/>
            <person name="Irimia M."/>
            <person name="Rigden D.J."/>
            <person name="Fitzpatrick D.A."/>
            <person name="Lorenzo-Morales J."/>
            <person name="Bateman A."/>
            <person name="Chiu C.H."/>
            <person name="Tang P."/>
            <person name="Hegemann P."/>
            <person name="Fromm H."/>
            <person name="Raoult D."/>
            <person name="Greub G."/>
            <person name="Miranda-Saavedra D."/>
            <person name="Chen N."/>
            <person name="Nash P."/>
            <person name="Ginger M.L."/>
            <person name="Horn M."/>
            <person name="Schaap P."/>
            <person name="Caler L."/>
            <person name="Loftus B."/>
        </authorList>
    </citation>
    <scope>NUCLEOTIDE SEQUENCE [LARGE SCALE GENOMIC DNA]</scope>
    <source>
        <strain evidence="2 3">Neff</strain>
    </source>
</reference>
<dbReference type="STRING" id="1257118.L8GZA8"/>
<keyword evidence="3" id="KW-1185">Reference proteome</keyword>
<dbReference type="VEuPathDB" id="AmoebaDB:ACA1_371070"/>
<gene>
    <name evidence="2" type="ORF">ACA1_371070</name>
</gene>
<dbReference type="Pfam" id="PF25273">
    <property type="entry name" value="DUF7869"/>
    <property type="match status" value="1"/>
</dbReference>
<organism evidence="2 3">
    <name type="scientific">Acanthamoeba castellanii (strain ATCC 30010 / Neff)</name>
    <dbReference type="NCBI Taxonomy" id="1257118"/>
    <lineage>
        <taxon>Eukaryota</taxon>
        <taxon>Amoebozoa</taxon>
        <taxon>Discosea</taxon>
        <taxon>Longamoebia</taxon>
        <taxon>Centramoebida</taxon>
        <taxon>Acanthamoebidae</taxon>
        <taxon>Acanthamoeba</taxon>
    </lineage>
</organism>
<sequence length="177" mass="19885">MCANAHPSTVPVLTYSAMLKHIASHFAYVKLPKNSCLGKCSACIDFAQQCFRAKSPLEAAQFAKHLSYKDQCHQATSQPSLYMSLIIDYSNPLPLPTHTPVPKAWMHFGNWFTMADNCAAENKNVFMLAFLSLLVSLDMFQEVYLSFLLVGHTHEDINQLFSTAQTKFHTSSIHTPR</sequence>
<dbReference type="RefSeq" id="XP_004340312.1">
    <property type="nucleotide sequence ID" value="XM_004340264.1"/>
</dbReference>
<dbReference type="InterPro" id="IPR057191">
    <property type="entry name" value="DUF7869"/>
</dbReference>
<evidence type="ECO:0000259" key="1">
    <source>
        <dbReference type="Pfam" id="PF25273"/>
    </source>
</evidence>
<dbReference type="GeneID" id="14919023"/>
<dbReference type="PANTHER" id="PTHR33153">
    <property type="entry name" value="MYND-TYPE DOMAIN-CONTAINING PROTEIN"/>
    <property type="match status" value="1"/>
</dbReference>
<dbReference type="OrthoDB" id="410478at2759"/>
<accession>L8GZA8</accession>
<feature type="domain" description="DUF7869" evidence="1">
    <location>
        <begin position="115"/>
        <end position="175"/>
    </location>
</feature>
<evidence type="ECO:0000313" key="2">
    <source>
        <dbReference type="EMBL" id="ELR18292.1"/>
    </source>
</evidence>
<proteinExistence type="predicted"/>